<dbReference type="SMART" id="SM00451">
    <property type="entry name" value="ZnF_U1"/>
    <property type="match status" value="2"/>
</dbReference>
<feature type="compositionally biased region" description="Basic and acidic residues" evidence="1">
    <location>
        <begin position="295"/>
        <end position="305"/>
    </location>
</feature>
<feature type="compositionally biased region" description="Basic residues" evidence="1">
    <location>
        <begin position="333"/>
        <end position="343"/>
    </location>
</feature>
<dbReference type="STRING" id="72664.V4M2A4"/>
<dbReference type="GO" id="GO:0003676">
    <property type="term" value="F:nucleic acid binding"/>
    <property type="evidence" value="ECO:0007669"/>
    <property type="project" value="InterPro"/>
</dbReference>
<name>V4M2A4_EUTSA</name>
<dbReference type="KEGG" id="eus:EUTSA_v10000536mg"/>
<dbReference type="AlphaFoldDB" id="V4M2A4"/>
<sequence>MEFRYRAVDSDRPPPTTETAPSQSLNPNFSFLSSRPIPGCNSEDHVQKAIQREIEKEQIRQEIIAAETARRRELIAEVVQEMAIEREMAIRRVTETTKGISLEEKLTMLINQKKLANQNQNNNILFGQKCTCNDPMMYTSPYSLVTSPMTQFPPLQTNGATETPVLDSNKEKIVLDRPDLIGAKRKEDVVGLPEKESFQRKKLKSEERAMEMKDASVETGEIVSSKELDNGKQVGSKPKRKYKFWCDVCSVGAFSQTVMRNHELGKKHKAAIEKQEEPPETAASTSENVKGQKVGSKETGKKTEGEEKKLVIIRCETCNILTNSEKMMESHKLGKKHKAKLKKQYSEQVMETHRLEKKLNKPQGTDLDTNVIEVPVRSLNADQ</sequence>
<dbReference type="OMA" id="IAMWITQ"/>
<feature type="domain" description="U1-type" evidence="2">
    <location>
        <begin position="315"/>
        <end position="344"/>
    </location>
</feature>
<feature type="compositionally biased region" description="Basic and acidic residues" evidence="1">
    <location>
        <begin position="1"/>
        <end position="12"/>
    </location>
</feature>
<feature type="domain" description="U1-type" evidence="2">
    <location>
        <begin position="241"/>
        <end position="275"/>
    </location>
</feature>
<feature type="region of interest" description="Disordered" evidence="1">
    <location>
        <begin position="269"/>
        <end position="305"/>
    </location>
</feature>
<accession>V4M2A4</accession>
<feature type="region of interest" description="Disordered" evidence="1">
    <location>
        <begin position="329"/>
        <end position="349"/>
    </location>
</feature>
<dbReference type="eggNOG" id="KOG2186">
    <property type="taxonomic scope" value="Eukaryota"/>
</dbReference>
<feature type="region of interest" description="Disordered" evidence="1">
    <location>
        <begin position="1"/>
        <end position="28"/>
    </location>
</feature>
<proteinExistence type="predicted"/>
<feature type="compositionally biased region" description="Polar residues" evidence="1">
    <location>
        <begin position="17"/>
        <end position="28"/>
    </location>
</feature>
<reference evidence="3 4" key="1">
    <citation type="journal article" date="2013" name="Front. Plant Sci.">
        <title>The Reference Genome of the Halophytic Plant Eutrema salsugineum.</title>
        <authorList>
            <person name="Yang R."/>
            <person name="Jarvis D.E."/>
            <person name="Chen H."/>
            <person name="Beilstein M.A."/>
            <person name="Grimwood J."/>
            <person name="Jenkins J."/>
            <person name="Shu S."/>
            <person name="Prochnik S."/>
            <person name="Xin M."/>
            <person name="Ma C."/>
            <person name="Schmutz J."/>
            <person name="Wing R.A."/>
            <person name="Mitchell-Olds T."/>
            <person name="Schumaker K.S."/>
            <person name="Wang X."/>
        </authorList>
    </citation>
    <scope>NUCLEOTIDE SEQUENCE [LARGE SCALE GENOMIC DNA]</scope>
</reference>
<dbReference type="Proteomes" id="UP000030689">
    <property type="component" value="Unassembled WGS sequence"/>
</dbReference>
<dbReference type="Pfam" id="PF12874">
    <property type="entry name" value="zf-met"/>
    <property type="match status" value="2"/>
</dbReference>
<dbReference type="Gramene" id="ESQ46353">
    <property type="protein sequence ID" value="ESQ46353"/>
    <property type="gene ID" value="EUTSA_v10000536mg"/>
</dbReference>
<dbReference type="InterPro" id="IPR013087">
    <property type="entry name" value="Znf_C2H2_type"/>
</dbReference>
<dbReference type="Gene3D" id="3.30.160.60">
    <property type="entry name" value="Classic Zinc Finger"/>
    <property type="match status" value="2"/>
</dbReference>
<evidence type="ECO:0000313" key="3">
    <source>
        <dbReference type="EMBL" id="ESQ46353.1"/>
    </source>
</evidence>
<dbReference type="SUPFAM" id="SSF57667">
    <property type="entry name" value="beta-beta-alpha zinc fingers"/>
    <property type="match status" value="2"/>
</dbReference>
<evidence type="ECO:0000313" key="4">
    <source>
        <dbReference type="Proteomes" id="UP000030689"/>
    </source>
</evidence>
<keyword evidence="4" id="KW-1185">Reference proteome</keyword>
<gene>
    <name evidence="3" type="ORF">EUTSA_v10000536mg</name>
</gene>
<organism evidence="3 4">
    <name type="scientific">Eutrema salsugineum</name>
    <name type="common">Saltwater cress</name>
    <name type="synonym">Sisymbrium salsugineum</name>
    <dbReference type="NCBI Taxonomy" id="72664"/>
    <lineage>
        <taxon>Eukaryota</taxon>
        <taxon>Viridiplantae</taxon>
        <taxon>Streptophyta</taxon>
        <taxon>Embryophyta</taxon>
        <taxon>Tracheophyta</taxon>
        <taxon>Spermatophyta</taxon>
        <taxon>Magnoliopsida</taxon>
        <taxon>eudicotyledons</taxon>
        <taxon>Gunneridae</taxon>
        <taxon>Pentapetalae</taxon>
        <taxon>rosids</taxon>
        <taxon>malvids</taxon>
        <taxon>Brassicales</taxon>
        <taxon>Brassicaceae</taxon>
        <taxon>Eutremeae</taxon>
        <taxon>Eutrema</taxon>
    </lineage>
</organism>
<dbReference type="PANTHER" id="PTHR47487">
    <property type="entry name" value="OS06G0651300 PROTEIN-RELATED"/>
    <property type="match status" value="1"/>
</dbReference>
<evidence type="ECO:0000256" key="1">
    <source>
        <dbReference type="SAM" id="MobiDB-lite"/>
    </source>
</evidence>
<protein>
    <recommendedName>
        <fullName evidence="2">U1-type domain-containing protein</fullName>
    </recommendedName>
</protein>
<dbReference type="InterPro" id="IPR036236">
    <property type="entry name" value="Znf_C2H2_sf"/>
</dbReference>
<dbReference type="InterPro" id="IPR003604">
    <property type="entry name" value="Matrin/U1-like-C_Znf_C2H2"/>
</dbReference>
<dbReference type="EMBL" id="KI517426">
    <property type="protein sequence ID" value="ESQ46353.1"/>
    <property type="molecule type" value="Genomic_DNA"/>
</dbReference>
<evidence type="ECO:0000259" key="2">
    <source>
        <dbReference type="SMART" id="SM00451"/>
    </source>
</evidence>
<dbReference type="GO" id="GO:0008270">
    <property type="term" value="F:zinc ion binding"/>
    <property type="evidence" value="ECO:0007669"/>
    <property type="project" value="UniProtKB-KW"/>
</dbReference>
<dbReference type="PANTHER" id="PTHR47487:SF8">
    <property type="entry name" value="OS08G0270900 PROTEIN"/>
    <property type="match status" value="1"/>
</dbReference>